<dbReference type="SUPFAM" id="SSF47027">
    <property type="entry name" value="Acyl-CoA binding protein"/>
    <property type="match status" value="1"/>
</dbReference>
<keyword evidence="2" id="KW-0446">Lipid-binding</keyword>
<comment type="similarity">
    <text evidence="1">Belongs to the ACBP family.</text>
</comment>
<dbReference type="GO" id="GO:0006631">
    <property type="term" value="P:fatty acid metabolic process"/>
    <property type="evidence" value="ECO:0007669"/>
    <property type="project" value="TreeGrafter"/>
</dbReference>
<evidence type="ECO:0000313" key="5">
    <source>
        <dbReference type="Proteomes" id="UP001251528"/>
    </source>
</evidence>
<accession>A0AAJ0FV08</accession>
<reference evidence="4" key="1">
    <citation type="submission" date="2023-06" db="EMBL/GenBank/DDBJ databases">
        <title>Conoideocrella luteorostrata (Hypocreales: Clavicipitaceae), a potential biocontrol fungus for elongate hemlock scale in United States Christmas tree production areas.</title>
        <authorList>
            <person name="Barrett H."/>
            <person name="Lovett B."/>
            <person name="Macias A.M."/>
            <person name="Stajich J.E."/>
            <person name="Kasson M.T."/>
        </authorList>
    </citation>
    <scope>NUCLEOTIDE SEQUENCE</scope>
    <source>
        <strain evidence="4">ARSEF 14590</strain>
    </source>
</reference>
<dbReference type="AlphaFoldDB" id="A0AAJ0FV08"/>
<dbReference type="InterPro" id="IPR000582">
    <property type="entry name" value="Acyl-CoA-binding_protein"/>
</dbReference>
<evidence type="ECO:0000256" key="1">
    <source>
        <dbReference type="ARBA" id="ARBA00005567"/>
    </source>
</evidence>
<dbReference type="PANTHER" id="PTHR23310:SF62">
    <property type="entry name" value="ACYL-COA BINDING PROTEIN 1, ISOFORM A"/>
    <property type="match status" value="1"/>
</dbReference>
<dbReference type="PROSITE" id="PS51228">
    <property type="entry name" value="ACB_2"/>
    <property type="match status" value="1"/>
</dbReference>
<protein>
    <submittedName>
        <fullName evidence="4">Acyl-CoA-binding protein (ACBP)/diazepam binding inhibitor (DBI)/endozepine (EP)</fullName>
    </submittedName>
</protein>
<dbReference type="InterPro" id="IPR014352">
    <property type="entry name" value="FERM/acyl-CoA-bd_prot_sf"/>
</dbReference>
<dbReference type="PRINTS" id="PR00689">
    <property type="entry name" value="ACOABINDINGP"/>
</dbReference>
<proteinExistence type="inferred from homology"/>
<comment type="caution">
    <text evidence="4">The sequence shown here is derived from an EMBL/GenBank/DDBJ whole genome shotgun (WGS) entry which is preliminary data.</text>
</comment>
<dbReference type="Gene3D" id="1.20.80.10">
    <property type="match status" value="1"/>
</dbReference>
<dbReference type="GO" id="GO:0000062">
    <property type="term" value="F:fatty-acyl-CoA binding"/>
    <property type="evidence" value="ECO:0007669"/>
    <property type="project" value="InterPro"/>
</dbReference>
<feature type="domain" description="ACB" evidence="3">
    <location>
        <begin position="1"/>
        <end position="99"/>
    </location>
</feature>
<evidence type="ECO:0000259" key="3">
    <source>
        <dbReference type="PROSITE" id="PS51228"/>
    </source>
</evidence>
<gene>
    <name evidence="4" type="primary">ACB1</name>
    <name evidence="4" type="ORF">QQS21_009467</name>
</gene>
<dbReference type="Proteomes" id="UP001251528">
    <property type="component" value="Unassembled WGS sequence"/>
</dbReference>
<organism evidence="4 5">
    <name type="scientific">Conoideocrella luteorostrata</name>
    <dbReference type="NCBI Taxonomy" id="1105319"/>
    <lineage>
        <taxon>Eukaryota</taxon>
        <taxon>Fungi</taxon>
        <taxon>Dikarya</taxon>
        <taxon>Ascomycota</taxon>
        <taxon>Pezizomycotina</taxon>
        <taxon>Sordariomycetes</taxon>
        <taxon>Hypocreomycetidae</taxon>
        <taxon>Hypocreales</taxon>
        <taxon>Clavicipitaceae</taxon>
        <taxon>Conoideocrella</taxon>
    </lineage>
</organism>
<sequence>MSALQKAENTGNEPFIQAVKDLEEFKKQQITISQDDQLKLYGLFKVAINEQVAKPGMFNLQDGYKYKAWMKVVDEGKSAKEAQDAYVELVKEIKSKTTS</sequence>
<evidence type="ECO:0000313" key="4">
    <source>
        <dbReference type="EMBL" id="KAK2592829.1"/>
    </source>
</evidence>
<dbReference type="Pfam" id="PF00887">
    <property type="entry name" value="ACBP"/>
    <property type="match status" value="1"/>
</dbReference>
<dbReference type="PANTHER" id="PTHR23310">
    <property type="entry name" value="ACYL-COA-BINDING PROTEIN, ACBP"/>
    <property type="match status" value="1"/>
</dbReference>
<evidence type="ECO:0000256" key="2">
    <source>
        <dbReference type="ARBA" id="ARBA00023121"/>
    </source>
</evidence>
<dbReference type="EMBL" id="JASWJB010000243">
    <property type="protein sequence ID" value="KAK2592829.1"/>
    <property type="molecule type" value="Genomic_DNA"/>
</dbReference>
<keyword evidence="5" id="KW-1185">Reference proteome</keyword>
<name>A0AAJ0FV08_9HYPO</name>
<dbReference type="InterPro" id="IPR035984">
    <property type="entry name" value="Acyl-CoA-binding_sf"/>
</dbReference>